<dbReference type="AlphaFoldDB" id="A0A0R0BEA2"/>
<evidence type="ECO:0000313" key="1">
    <source>
        <dbReference type="EMBL" id="KRG52706.1"/>
    </source>
</evidence>
<sequence length="107" mass="11460">MTGLRVRATRRGFFGQTREAGDEFEIASKEQLGSWMEQIGGEAVAEKSAPPAAPFLARNADLIKADLAGLEVEQLVSYREQEAAAEKPRKGVIEAIDAAVAEKSANA</sequence>
<comment type="caution">
    <text evidence="1">The sequence shown here is derived from an EMBL/GenBank/DDBJ whole genome shotgun (WGS) entry which is preliminary data.</text>
</comment>
<proteinExistence type="predicted"/>
<name>A0A0R0BEA2_9GAMM</name>
<gene>
    <name evidence="1" type="ORF">ARC23_04195</name>
</gene>
<dbReference type="Proteomes" id="UP000051757">
    <property type="component" value="Unassembled WGS sequence"/>
</dbReference>
<accession>A0A0R0BEA2</accession>
<evidence type="ECO:0000313" key="2">
    <source>
        <dbReference type="Proteomes" id="UP000051757"/>
    </source>
</evidence>
<organism evidence="1 2">
    <name type="scientific">Stenotrophomonas beteli</name>
    <dbReference type="NCBI Taxonomy" id="3384461"/>
    <lineage>
        <taxon>Bacteria</taxon>
        <taxon>Pseudomonadati</taxon>
        <taxon>Pseudomonadota</taxon>
        <taxon>Gammaproteobacteria</taxon>
        <taxon>Lysobacterales</taxon>
        <taxon>Lysobacteraceae</taxon>
        <taxon>Stenotrophomonas</taxon>
        <taxon>Stenotrophomonas maltophilia group</taxon>
    </lineage>
</organism>
<reference evidence="1 2" key="1">
    <citation type="journal article" date="2016" name="Front. Microbiol.">
        <title>Genome Sequence of Type Strains of Genus Stenotrophomonas.</title>
        <authorList>
            <person name="Patil P.P."/>
            <person name="Midha S."/>
            <person name="Kumar S."/>
            <person name="Patil P.B."/>
        </authorList>
    </citation>
    <scope>NUCLEOTIDE SEQUENCE [LARGE SCALE GENOMIC DNA]</scope>
    <source>
        <strain evidence="1 2">LMG 978</strain>
    </source>
</reference>
<dbReference type="EMBL" id="LLXV01000013">
    <property type="protein sequence ID" value="KRG52706.1"/>
    <property type="molecule type" value="Genomic_DNA"/>
</dbReference>
<protein>
    <submittedName>
        <fullName evidence="1">Uncharacterized protein</fullName>
    </submittedName>
</protein>
<dbReference type="OrthoDB" id="9877948at2"/>
<keyword evidence="2" id="KW-1185">Reference proteome</keyword>